<accession>A0ABR3ZX53</accession>
<feature type="region of interest" description="Disordered" evidence="1">
    <location>
        <begin position="137"/>
        <end position="167"/>
    </location>
</feature>
<gene>
    <name evidence="2" type="ORF">N7G274_009653</name>
</gene>
<organism evidence="2 3">
    <name type="scientific">Stereocaulon virgatum</name>
    <dbReference type="NCBI Taxonomy" id="373712"/>
    <lineage>
        <taxon>Eukaryota</taxon>
        <taxon>Fungi</taxon>
        <taxon>Dikarya</taxon>
        <taxon>Ascomycota</taxon>
        <taxon>Pezizomycotina</taxon>
        <taxon>Lecanoromycetes</taxon>
        <taxon>OSLEUM clade</taxon>
        <taxon>Lecanoromycetidae</taxon>
        <taxon>Lecanorales</taxon>
        <taxon>Lecanorineae</taxon>
        <taxon>Stereocaulaceae</taxon>
        <taxon>Stereocaulon</taxon>
    </lineage>
</organism>
<feature type="compositionally biased region" description="Polar residues" evidence="1">
    <location>
        <begin position="298"/>
        <end position="309"/>
    </location>
</feature>
<dbReference type="EMBL" id="JBEFKJ010000039">
    <property type="protein sequence ID" value="KAL2037541.1"/>
    <property type="molecule type" value="Genomic_DNA"/>
</dbReference>
<evidence type="ECO:0000256" key="1">
    <source>
        <dbReference type="SAM" id="MobiDB-lite"/>
    </source>
</evidence>
<comment type="caution">
    <text evidence="2">The sequence shown here is derived from an EMBL/GenBank/DDBJ whole genome shotgun (WGS) entry which is preliminary data.</text>
</comment>
<feature type="region of interest" description="Disordered" evidence="1">
    <location>
        <begin position="262"/>
        <end position="321"/>
    </location>
</feature>
<sequence length="321" mass="37155">MAGRFLQEADVNYSTTDLKVLSHQFHHPSNPCPCPPVLDVLHYQPAYSSVSTSFNSVPKVRNSETPFETHFRRPLYHNDPIGDRETYNYPDNEPDTLFGRYRLDDSRDLADVDELKNDMHDMYHRPKPHRTRSIEATRGSCLSNDNREQRHHRNTHEPRPRVKPYGPRPMGSLPHGVNPCLATSHNVVQTQLGLPSARSYGAYPHQHNTSFPNCPISDDRFEGRFGDDEQFENDFDSSQKHDLEQTHTEWALREKRPHPVRDITFTDSNHQGPIDGEPRSRIESMRSGLKAASMPRASCQTYEDMSRPNQHFRDALRDYKQ</sequence>
<keyword evidence="3" id="KW-1185">Reference proteome</keyword>
<dbReference type="Proteomes" id="UP001590950">
    <property type="component" value="Unassembled WGS sequence"/>
</dbReference>
<evidence type="ECO:0000313" key="2">
    <source>
        <dbReference type="EMBL" id="KAL2037541.1"/>
    </source>
</evidence>
<evidence type="ECO:0000313" key="3">
    <source>
        <dbReference type="Proteomes" id="UP001590950"/>
    </source>
</evidence>
<name>A0ABR3ZX53_9LECA</name>
<feature type="compositionally biased region" description="Basic and acidic residues" evidence="1">
    <location>
        <begin position="311"/>
        <end position="321"/>
    </location>
</feature>
<protein>
    <submittedName>
        <fullName evidence="2">Uncharacterized protein</fullName>
    </submittedName>
</protein>
<reference evidence="2 3" key="1">
    <citation type="submission" date="2024-09" db="EMBL/GenBank/DDBJ databases">
        <title>Rethinking Asexuality: The Enigmatic Case of Functional Sexual Genes in Lepraria (Stereocaulaceae).</title>
        <authorList>
            <person name="Doellman M."/>
            <person name="Sun Y."/>
            <person name="Barcenas-Pena A."/>
            <person name="Lumbsch H.T."/>
            <person name="Grewe F."/>
        </authorList>
    </citation>
    <scope>NUCLEOTIDE SEQUENCE [LARGE SCALE GENOMIC DNA]</scope>
    <source>
        <strain evidence="2 3">Mercado 3170</strain>
    </source>
</reference>
<proteinExistence type="predicted"/>